<sequence length="57" mass="6523">MKTPTQVRSVYAHHVTVNIVELLTRDNRHDRFLASVLATDDSVIENKLTVINPFEAF</sequence>
<dbReference type="Proteomes" id="UP000195667">
    <property type="component" value="Unassembled WGS sequence"/>
</dbReference>
<organism evidence="1 2">
    <name type="scientific">Crenothrix polyspora</name>
    <dbReference type="NCBI Taxonomy" id="360316"/>
    <lineage>
        <taxon>Bacteria</taxon>
        <taxon>Pseudomonadati</taxon>
        <taxon>Pseudomonadota</taxon>
        <taxon>Gammaproteobacteria</taxon>
        <taxon>Methylococcales</taxon>
        <taxon>Crenotrichaceae</taxon>
        <taxon>Crenothrix</taxon>
    </lineage>
</organism>
<proteinExistence type="predicted"/>
<keyword evidence="2" id="KW-1185">Reference proteome</keyword>
<evidence type="ECO:0000313" key="1">
    <source>
        <dbReference type="EMBL" id="SJM95394.1"/>
    </source>
</evidence>
<name>A0A1R4HGP7_9GAMM</name>
<protein>
    <submittedName>
        <fullName evidence="1">Uncharacterized protein</fullName>
    </submittedName>
</protein>
<gene>
    <name evidence="1" type="ORF">CRENPOLYSF1_690016</name>
</gene>
<accession>A0A1R4HGP7</accession>
<dbReference type="EMBL" id="FUKI01000147">
    <property type="protein sequence ID" value="SJM95394.1"/>
    <property type="molecule type" value="Genomic_DNA"/>
</dbReference>
<reference evidence="2" key="1">
    <citation type="submission" date="2017-02" db="EMBL/GenBank/DDBJ databases">
        <authorList>
            <person name="Daims H."/>
        </authorList>
    </citation>
    <scope>NUCLEOTIDE SEQUENCE [LARGE SCALE GENOMIC DNA]</scope>
</reference>
<dbReference type="AlphaFoldDB" id="A0A1R4HGP7"/>
<evidence type="ECO:0000313" key="2">
    <source>
        <dbReference type="Proteomes" id="UP000195667"/>
    </source>
</evidence>